<evidence type="ECO:0000256" key="3">
    <source>
        <dbReference type="SAM" id="MobiDB-lite"/>
    </source>
</evidence>
<dbReference type="PANTHER" id="PTHR38340:SF1">
    <property type="entry name" value="S-LAYER PROTEIN"/>
    <property type="match status" value="1"/>
</dbReference>
<dbReference type="InterPro" id="IPR001343">
    <property type="entry name" value="Hemolysn_Ca-bd"/>
</dbReference>
<dbReference type="RefSeq" id="WP_004284896.1">
    <property type="nucleotide sequence ID" value="NZ_CAUJRG010000015.1"/>
</dbReference>
<accession>A0A448VQR7</accession>
<dbReference type="Gene3D" id="2.160.20.160">
    <property type="match status" value="1"/>
</dbReference>
<dbReference type="GO" id="GO:0005576">
    <property type="term" value="C:extracellular region"/>
    <property type="evidence" value="ECO:0007669"/>
    <property type="project" value="UniProtKB-SubCell"/>
</dbReference>
<dbReference type="OrthoDB" id="8603460at2"/>
<keyword evidence="5" id="KW-1185">Reference proteome</keyword>
<dbReference type="Gene3D" id="2.150.10.10">
    <property type="entry name" value="Serralysin-like metalloprotease, C-terminal"/>
    <property type="match status" value="5"/>
</dbReference>
<feature type="region of interest" description="Disordered" evidence="3">
    <location>
        <begin position="139"/>
        <end position="164"/>
    </location>
</feature>
<dbReference type="GO" id="GO:0005509">
    <property type="term" value="F:calcium ion binding"/>
    <property type="evidence" value="ECO:0007669"/>
    <property type="project" value="InterPro"/>
</dbReference>
<dbReference type="PRINTS" id="PR00313">
    <property type="entry name" value="CABNDNGRPT"/>
</dbReference>
<comment type="subcellular location">
    <subcellularLocation>
        <location evidence="1">Secreted</location>
    </subcellularLocation>
</comment>
<dbReference type="Pfam" id="PF00353">
    <property type="entry name" value="HemolysinCabind"/>
    <property type="match status" value="7"/>
</dbReference>
<evidence type="ECO:0000256" key="1">
    <source>
        <dbReference type="ARBA" id="ARBA00004613"/>
    </source>
</evidence>
<reference evidence="4 5" key="1">
    <citation type="submission" date="2018-12" db="EMBL/GenBank/DDBJ databases">
        <authorList>
            <consortium name="Pathogen Informatics"/>
        </authorList>
    </citation>
    <scope>NUCLEOTIDE SEQUENCE [LARGE SCALE GENOMIC DNA]</scope>
    <source>
        <strain evidence="4 5">NCTC12742</strain>
    </source>
</reference>
<dbReference type="AlphaFoldDB" id="A0A448VQR7"/>
<dbReference type="InterPro" id="IPR018511">
    <property type="entry name" value="Hemolysin-typ_Ca-bd_CS"/>
</dbReference>
<keyword evidence="2" id="KW-0964">Secreted</keyword>
<dbReference type="STRING" id="28091.SAMEA3174300_00541"/>
<dbReference type="InterPro" id="IPR011049">
    <property type="entry name" value="Serralysin-like_metalloprot_C"/>
</dbReference>
<dbReference type="Proteomes" id="UP000272771">
    <property type="component" value="Chromosome"/>
</dbReference>
<dbReference type="SUPFAM" id="SSF51120">
    <property type="entry name" value="beta-Roll"/>
    <property type="match status" value="5"/>
</dbReference>
<evidence type="ECO:0000256" key="2">
    <source>
        <dbReference type="ARBA" id="ARBA00022525"/>
    </source>
</evidence>
<sequence length="1086" mass="116030">MRNNDTTFLSANKHADAVLTMAKATEPKTFTGSSDDDVYYVNNRADKIIENPNQGKDSVYSSSDYVLPTNVENLTLVGNQNIYGSGNNSDNTLFGNTGHNRLNSGRGNDTVYGQGGNDNINGGEGNDSLYGDSGDDNINGEEGNDYLFGGEGNDTLNGGKGDDMLSGGVGEDTYIFKAGSGFDTIIDHQGVNTVRLDENITLEDLNISSTTDAEGNISLIIKLNEDSQLTVKNQYTKSSYKPAVQSFMVGSKTYDAYEIAQKANISITAPAEHNPLDIRGSKAGETLNGTEGNDKLYGYEGDDTLYGNKGHDEINGGSGADTMYGGAGNDLYYVDNKNDKVIEKNGEGVDEVKSWVSHTLNTNVENLILMGNANIFGSGNNSDNILKGNAGNNRLNSGRGNDTVYGDAGDDTLNGGEGHDQLHGDDGHDYLNGEEGNDALYGGAGNDTYVFGRGYDSDTITDSLGSNTVRFDNSVTLQNLSLQSIKNDKGGTDWLISISDTADNLSISNQFSSDGKTSISSFIVEGKTYTAQAFFDALNQPEAGLVLSGTDEDNVLTGTAGNDKIDGGSDGRDKLYGKDGDDVIVEHSRTYYGGTWADRDDYLDGGAGNDSLHADTGSDYLDGGTGNDFIEGGDGSDTYIFGKGYGHDVIFDYTLTSDFEYLNTHSNRNRVSFVDGITPDDLEISIYKGYHLPDTLLNSPLDKFYTTHPVTNGDTWIIKVKNTDDTLTILNQKPVMGAIAVFEFANQSYTASEFFELKHKGLSGEEITAQNASQIYTIDKDGHANFYGTSDQDNFHFGQYREEYTAAYSLESISAYGGNGNDKVHVGREGEQANISFYGGNGDDSLSVTSANNPIKVFDGGKGNDKLDGYNSHIETIVFRAGDGHDTIVNQHYAGISNVTPSNPLHESKPEIHFTGGLTLNDLDIRYTGDKTVITVKDTGDTVTLGVNSGDLHLPDYSIPALTVSSIRFDSGETYSLEDLIQNHPLPTGLADLGGNTVTPESAAIPAGYTASVNKAKISSLKTAENGLSDDGLFENTAKENALDNAINQMTAAPASSGNSSSDHAVYANIASDSFVTMNEEPIALI</sequence>
<evidence type="ECO:0000313" key="5">
    <source>
        <dbReference type="Proteomes" id="UP000272771"/>
    </source>
</evidence>
<feature type="compositionally biased region" description="Polar residues" evidence="3">
    <location>
        <begin position="391"/>
        <end position="400"/>
    </location>
</feature>
<evidence type="ECO:0000313" key="4">
    <source>
        <dbReference type="EMBL" id="VEJ52073.1"/>
    </source>
</evidence>
<proteinExistence type="predicted"/>
<dbReference type="PROSITE" id="PS00330">
    <property type="entry name" value="HEMOLYSIN_CALCIUM"/>
    <property type="match status" value="7"/>
</dbReference>
<dbReference type="EMBL" id="LR134533">
    <property type="protein sequence ID" value="VEJ52073.1"/>
    <property type="molecule type" value="Genomic_DNA"/>
</dbReference>
<dbReference type="PANTHER" id="PTHR38340">
    <property type="entry name" value="S-LAYER PROTEIN"/>
    <property type="match status" value="1"/>
</dbReference>
<dbReference type="InterPro" id="IPR050557">
    <property type="entry name" value="RTX_toxin/Mannuronan_C5-epim"/>
</dbReference>
<name>A0A448VQR7_9NEIS</name>
<gene>
    <name evidence="4" type="primary">frpC1_2</name>
    <name evidence="4" type="ORF">NCTC12742_01987</name>
</gene>
<organism evidence="4 5">
    <name type="scientific">Neisseria weaveri</name>
    <dbReference type="NCBI Taxonomy" id="28091"/>
    <lineage>
        <taxon>Bacteria</taxon>
        <taxon>Pseudomonadati</taxon>
        <taxon>Pseudomonadota</taxon>
        <taxon>Betaproteobacteria</taxon>
        <taxon>Neisseriales</taxon>
        <taxon>Neisseriaceae</taxon>
        <taxon>Neisseria</taxon>
    </lineage>
</organism>
<protein>
    <submittedName>
        <fullName evidence="4">Putative RTX-family exoprotein</fullName>
    </submittedName>
</protein>
<feature type="region of interest" description="Disordered" evidence="3">
    <location>
        <begin position="391"/>
        <end position="426"/>
    </location>
</feature>
<feature type="compositionally biased region" description="Basic and acidic residues" evidence="3">
    <location>
        <begin position="417"/>
        <end position="426"/>
    </location>
</feature>